<evidence type="ECO:0000313" key="2">
    <source>
        <dbReference type="Proteomes" id="UP000564806"/>
    </source>
</evidence>
<comment type="caution">
    <text evidence="1">The sequence shown here is derived from an EMBL/GenBank/DDBJ whole genome shotgun (WGS) entry which is preliminary data.</text>
</comment>
<protein>
    <submittedName>
        <fullName evidence="1">Uncharacterized protein</fullName>
    </submittedName>
</protein>
<dbReference type="AlphaFoldDB" id="A0A850ESF5"/>
<dbReference type="Proteomes" id="UP000564806">
    <property type="component" value="Unassembled WGS sequence"/>
</dbReference>
<reference evidence="1" key="1">
    <citation type="submission" date="2020-06" db="EMBL/GenBank/DDBJ databases">
        <title>Paenibacillus sp. nov., isolated from soil.</title>
        <authorList>
            <person name="Seo Y.L."/>
        </authorList>
    </citation>
    <scope>NUCLEOTIDE SEQUENCE [LARGE SCALE GENOMIC DNA]</scope>
    <source>
        <strain evidence="1">JW14</strain>
    </source>
</reference>
<name>A0A850ESF5_9BACL</name>
<keyword evidence="2" id="KW-1185">Reference proteome</keyword>
<proteinExistence type="predicted"/>
<sequence>MNKGVRQNLQAAVANNERINLVLLNGGNLKGTAEALTYRMIKIQTEEESLWVPITEIESVSHTLQHNITGTPVDQEASREKDSQITIGRIQEAIAQENNPRQLRALAELLITYLDKKIYD</sequence>
<dbReference type="EMBL" id="JABWCS010000214">
    <property type="protein sequence ID" value="NUU62457.1"/>
    <property type="molecule type" value="Genomic_DNA"/>
</dbReference>
<evidence type="ECO:0000313" key="1">
    <source>
        <dbReference type="EMBL" id="NUU62457.1"/>
    </source>
</evidence>
<dbReference type="RefSeq" id="WP_175372914.1">
    <property type="nucleotide sequence ID" value="NZ_JABWCS010000214.1"/>
</dbReference>
<gene>
    <name evidence="1" type="ORF">HPT30_19110</name>
</gene>
<accession>A0A850ESF5</accession>
<organism evidence="1 2">
    <name type="scientific">Paenibacillus agri</name>
    <dbReference type="NCBI Taxonomy" id="2744309"/>
    <lineage>
        <taxon>Bacteria</taxon>
        <taxon>Bacillati</taxon>
        <taxon>Bacillota</taxon>
        <taxon>Bacilli</taxon>
        <taxon>Bacillales</taxon>
        <taxon>Paenibacillaceae</taxon>
        <taxon>Paenibacillus</taxon>
    </lineage>
</organism>